<dbReference type="PROSITE" id="PS51379">
    <property type="entry name" value="4FE4S_FER_2"/>
    <property type="match status" value="1"/>
</dbReference>
<dbReference type="Proteomes" id="UP000001400">
    <property type="component" value="Chromosome"/>
</dbReference>
<dbReference type="RefSeq" id="WP_008086391.1">
    <property type="nucleotide sequence ID" value="NC_013926.1"/>
</dbReference>
<dbReference type="SUPFAM" id="SSF54862">
    <property type="entry name" value="4Fe-4S ferredoxins"/>
    <property type="match status" value="1"/>
</dbReference>
<accession>B5IGY3</accession>
<dbReference type="GO" id="GO:0009055">
    <property type="term" value="F:electron transfer activity"/>
    <property type="evidence" value="ECO:0007669"/>
    <property type="project" value="UniProtKB-UniRule"/>
</dbReference>
<evidence type="ECO:0000256" key="3">
    <source>
        <dbReference type="ARBA" id="ARBA00022723"/>
    </source>
</evidence>
<evidence type="ECO:0000256" key="1">
    <source>
        <dbReference type="ARBA" id="ARBA00001966"/>
    </source>
</evidence>
<dbReference type="OrthoDB" id="5583at2157"/>
<evidence type="ECO:0000256" key="6">
    <source>
        <dbReference type="ARBA" id="ARBA00023014"/>
    </source>
</evidence>
<dbReference type="InterPro" id="IPR051269">
    <property type="entry name" value="Fe-S_cluster_ET"/>
</dbReference>
<gene>
    <name evidence="8" type="ordered locus">Aboo_0900</name>
</gene>
<dbReference type="InterPro" id="IPR017896">
    <property type="entry name" value="4Fe4S_Fe-S-bd"/>
</dbReference>
<comment type="function">
    <text evidence="7">Ferredoxins are iron-sulfur proteins that transfer electrons in a wide variety of metabolic reactions.</text>
</comment>
<dbReference type="GeneID" id="8827850"/>
<dbReference type="PRINTS" id="PR00352">
    <property type="entry name" value="3FE4SFRDOXIN"/>
</dbReference>
<sequence length="68" mass="7411">MGKWKVTVDRDTCIGDGICASLCPDVFEMDDEGKSVVIKPEIGDDLKDCVQEAVDSCPVSCITMEQIE</sequence>
<dbReference type="EMBL" id="CP001941">
    <property type="protein sequence ID" value="ADD08709.1"/>
    <property type="molecule type" value="Genomic_DNA"/>
</dbReference>
<dbReference type="PANTHER" id="PTHR36923:SF3">
    <property type="entry name" value="FERREDOXIN"/>
    <property type="match status" value="1"/>
</dbReference>
<proteinExistence type="predicted"/>
<evidence type="ECO:0000256" key="4">
    <source>
        <dbReference type="ARBA" id="ARBA00022982"/>
    </source>
</evidence>
<dbReference type="AlphaFoldDB" id="B5IGY3"/>
<keyword evidence="5 7" id="KW-0408">Iron</keyword>
<keyword evidence="4 7" id="KW-0249">Electron transport</keyword>
<reference evidence="8" key="1">
    <citation type="submission" date="2010-02" db="EMBL/GenBank/DDBJ databases">
        <title>Complete sequence of Aciduliprofundum boonei T469.</title>
        <authorList>
            <consortium name="US DOE Joint Genome Institute"/>
            <person name="Lucas S."/>
            <person name="Copeland A."/>
            <person name="Lapidus A."/>
            <person name="Cheng J.-F."/>
            <person name="Bruce D."/>
            <person name="Goodwin L."/>
            <person name="Pitluck S."/>
            <person name="Saunders E."/>
            <person name="Detter J.C."/>
            <person name="Han C."/>
            <person name="Tapia R."/>
            <person name="Land M."/>
            <person name="Hauser L."/>
            <person name="Kyrpides N."/>
            <person name="Mikhailova N."/>
            <person name="Flores G."/>
            <person name="Reysenbach A.-L."/>
            <person name="Woyke T."/>
        </authorList>
    </citation>
    <scope>NUCLEOTIDE SEQUENCE</scope>
    <source>
        <strain evidence="8">T469</strain>
    </source>
</reference>
<keyword evidence="6 7" id="KW-0411">Iron-sulfur</keyword>
<keyword evidence="3 7" id="KW-0479">Metal-binding</keyword>
<dbReference type="Gene3D" id="3.30.70.20">
    <property type="match status" value="1"/>
</dbReference>
<dbReference type="HOGENOM" id="CLU_139698_6_4_2"/>
<keyword evidence="9" id="KW-1185">Reference proteome</keyword>
<dbReference type="PANTHER" id="PTHR36923">
    <property type="entry name" value="FERREDOXIN"/>
    <property type="match status" value="1"/>
</dbReference>
<evidence type="ECO:0000256" key="7">
    <source>
        <dbReference type="RuleBase" id="RU368020"/>
    </source>
</evidence>
<name>B5IGY3_ACIB4</name>
<dbReference type="InterPro" id="IPR001080">
    <property type="entry name" value="3Fe4S_ferredoxin"/>
</dbReference>
<evidence type="ECO:0000313" key="8">
    <source>
        <dbReference type="EMBL" id="ADD08709.1"/>
    </source>
</evidence>
<protein>
    <recommendedName>
        <fullName evidence="7">Ferredoxin</fullName>
    </recommendedName>
</protein>
<evidence type="ECO:0000256" key="5">
    <source>
        <dbReference type="ARBA" id="ARBA00023004"/>
    </source>
</evidence>
<dbReference type="Pfam" id="PF13370">
    <property type="entry name" value="Fer4_13"/>
    <property type="match status" value="1"/>
</dbReference>
<evidence type="ECO:0000313" key="9">
    <source>
        <dbReference type="Proteomes" id="UP000001400"/>
    </source>
</evidence>
<dbReference type="STRING" id="439481.Aboo_0900"/>
<dbReference type="KEGG" id="abi:Aboo_0900"/>
<dbReference type="eggNOG" id="arCOG00349">
    <property type="taxonomic scope" value="Archaea"/>
</dbReference>
<comment type="cofactor">
    <cofactor evidence="1">
        <name>[4Fe-4S] cluster</name>
        <dbReference type="ChEBI" id="CHEBI:49883"/>
    </cofactor>
</comment>
<keyword evidence="2 7" id="KW-0813">Transport</keyword>
<dbReference type="GO" id="GO:0051536">
    <property type="term" value="F:iron-sulfur cluster binding"/>
    <property type="evidence" value="ECO:0007669"/>
    <property type="project" value="UniProtKB-KW"/>
</dbReference>
<evidence type="ECO:0000256" key="2">
    <source>
        <dbReference type="ARBA" id="ARBA00022448"/>
    </source>
</evidence>
<dbReference type="GO" id="GO:0005506">
    <property type="term" value="F:iron ion binding"/>
    <property type="evidence" value="ECO:0007669"/>
    <property type="project" value="UniProtKB-UniRule"/>
</dbReference>
<organism evidence="8 9">
    <name type="scientific">Aciduliprofundum boonei (strain DSM 19572 / T469)</name>
    <dbReference type="NCBI Taxonomy" id="439481"/>
    <lineage>
        <taxon>Archaea</taxon>
        <taxon>Methanobacteriati</taxon>
        <taxon>Thermoplasmatota</taxon>
        <taxon>DHVE2 group</taxon>
        <taxon>Candidatus Aciduliprofundum</taxon>
    </lineage>
</organism>